<dbReference type="EMBL" id="LT629765">
    <property type="protein sequence ID" value="SDS12777.1"/>
    <property type="molecule type" value="Genomic_DNA"/>
</dbReference>
<dbReference type="SUPFAM" id="SSF52540">
    <property type="entry name" value="P-loop containing nucleoside triphosphate hydrolases"/>
    <property type="match status" value="1"/>
</dbReference>
<dbReference type="NCBIfam" id="NF038214">
    <property type="entry name" value="IS21_help_AAA"/>
    <property type="match status" value="1"/>
</dbReference>
<gene>
    <name evidence="4" type="ORF">SAMN04488539_1064</name>
</gene>
<feature type="domain" description="IstB-like ATP-binding" evidence="3">
    <location>
        <begin position="33"/>
        <end position="242"/>
    </location>
</feature>
<evidence type="ECO:0000259" key="3">
    <source>
        <dbReference type="Pfam" id="PF01695"/>
    </source>
</evidence>
<dbReference type="STRING" id="1203190.GCA_000312345_02153"/>
<sequence>MSTDTTNSKDRVVALGRQLYLTTAVLRECADHATPRQCDILIELFEAELESRSASRARRLMHRARIPVRKTLDNYDWSPVTLPADITREHLTTLDFLNGCEDLVFYGDVGTGKTHLAIALVTAACLRGTPARFFTAASLVDHLRNAKLVGKLDKELAPLGKNELLVIDELGYIPIDTDGARLLFQAIADAYEQRSLIITTNLAFSQWGHVFGSDDMAAAAIDRIVHHGRMITFTGQSYRMANALMK</sequence>
<dbReference type="GO" id="GO:0005524">
    <property type="term" value="F:ATP binding"/>
    <property type="evidence" value="ECO:0007669"/>
    <property type="project" value="UniProtKB-KW"/>
</dbReference>
<reference evidence="4 5" key="1">
    <citation type="submission" date="2016-10" db="EMBL/GenBank/DDBJ databases">
        <authorList>
            <person name="de Groot N.N."/>
        </authorList>
    </citation>
    <scope>NUCLEOTIDE SEQUENCE [LARGE SCALE GENOMIC DNA]</scope>
    <source>
        <strain evidence="4 5">DSM 45434</strain>
    </source>
</reference>
<dbReference type="InterPro" id="IPR047661">
    <property type="entry name" value="IstB"/>
</dbReference>
<evidence type="ECO:0000256" key="2">
    <source>
        <dbReference type="ARBA" id="ARBA00022840"/>
    </source>
</evidence>
<dbReference type="InterPro" id="IPR002611">
    <property type="entry name" value="IstB_ATP-bd"/>
</dbReference>
<evidence type="ECO:0000313" key="4">
    <source>
        <dbReference type="EMBL" id="SDS12777.1"/>
    </source>
</evidence>
<dbReference type="Pfam" id="PF01695">
    <property type="entry name" value="IstB_IS21"/>
    <property type="match status" value="1"/>
</dbReference>
<dbReference type="Gene3D" id="3.40.50.300">
    <property type="entry name" value="P-loop containing nucleotide triphosphate hydrolases"/>
    <property type="match status" value="1"/>
</dbReference>
<protein>
    <submittedName>
        <fullName evidence="4">DNA replication protein DnaC</fullName>
    </submittedName>
</protein>
<organism evidence="4 5">
    <name type="scientific">Corynebacterium timonense</name>
    <dbReference type="NCBI Taxonomy" id="441500"/>
    <lineage>
        <taxon>Bacteria</taxon>
        <taxon>Bacillati</taxon>
        <taxon>Actinomycetota</taxon>
        <taxon>Actinomycetes</taxon>
        <taxon>Mycobacteriales</taxon>
        <taxon>Corynebacteriaceae</taxon>
        <taxon>Corynebacterium</taxon>
    </lineage>
</organism>
<dbReference type="RefSeq" id="WP_019194932.1">
    <property type="nucleotide sequence ID" value="NZ_LT629765.1"/>
</dbReference>
<accession>A0A1H1PNZ1</accession>
<dbReference type="Proteomes" id="UP000182237">
    <property type="component" value="Chromosome I"/>
</dbReference>
<dbReference type="eggNOG" id="COG1484">
    <property type="taxonomic scope" value="Bacteria"/>
</dbReference>
<dbReference type="PANTHER" id="PTHR30050">
    <property type="entry name" value="CHROMOSOMAL REPLICATION INITIATOR PROTEIN DNAA"/>
    <property type="match status" value="1"/>
</dbReference>
<evidence type="ECO:0000256" key="1">
    <source>
        <dbReference type="ARBA" id="ARBA00022741"/>
    </source>
</evidence>
<keyword evidence="2" id="KW-0067">ATP-binding</keyword>
<dbReference type="InterPro" id="IPR027417">
    <property type="entry name" value="P-loop_NTPase"/>
</dbReference>
<dbReference type="PANTHER" id="PTHR30050:SF4">
    <property type="entry name" value="ATP-BINDING PROTEIN RV3427C IN INSERTION SEQUENCE-RELATED"/>
    <property type="match status" value="1"/>
</dbReference>
<dbReference type="PIRSF" id="PIRSF003073">
    <property type="entry name" value="DNAC_TnpB_IstB"/>
    <property type="match status" value="1"/>
</dbReference>
<proteinExistence type="predicted"/>
<name>A0A1H1PNZ1_9CORY</name>
<dbReference type="AlphaFoldDB" id="A0A1H1PNZ1"/>
<dbReference type="GO" id="GO:0006260">
    <property type="term" value="P:DNA replication"/>
    <property type="evidence" value="ECO:0007669"/>
    <property type="project" value="TreeGrafter"/>
</dbReference>
<keyword evidence="5" id="KW-1185">Reference proteome</keyword>
<evidence type="ECO:0000313" key="5">
    <source>
        <dbReference type="Proteomes" id="UP000182237"/>
    </source>
</evidence>
<dbReference type="CDD" id="cd00009">
    <property type="entry name" value="AAA"/>
    <property type="match status" value="1"/>
</dbReference>
<keyword evidence="1" id="KW-0547">Nucleotide-binding</keyword>
<dbReference type="InterPro" id="IPR028350">
    <property type="entry name" value="DNAC/IstB-like"/>
</dbReference>